<dbReference type="OrthoDB" id="2429551at2759"/>
<organism evidence="3 6">
    <name type="scientific">Didymodactylos carnosus</name>
    <dbReference type="NCBI Taxonomy" id="1234261"/>
    <lineage>
        <taxon>Eukaryota</taxon>
        <taxon>Metazoa</taxon>
        <taxon>Spiralia</taxon>
        <taxon>Gnathifera</taxon>
        <taxon>Rotifera</taxon>
        <taxon>Eurotatoria</taxon>
        <taxon>Bdelloidea</taxon>
        <taxon>Philodinida</taxon>
        <taxon>Philodinidae</taxon>
        <taxon>Didymodactylos</taxon>
    </lineage>
</organism>
<evidence type="ECO:0000313" key="2">
    <source>
        <dbReference type="EMBL" id="CAF1380981.1"/>
    </source>
</evidence>
<protein>
    <submittedName>
        <fullName evidence="3">Uncharacterized protein</fullName>
    </submittedName>
</protein>
<dbReference type="Proteomes" id="UP000663829">
    <property type="component" value="Unassembled WGS sequence"/>
</dbReference>
<evidence type="ECO:0000313" key="3">
    <source>
        <dbReference type="EMBL" id="CAF1587780.1"/>
    </source>
</evidence>
<dbReference type="Proteomes" id="UP000681722">
    <property type="component" value="Unassembled WGS sequence"/>
</dbReference>
<name>A0A815ZQI5_9BILA</name>
<dbReference type="SUPFAM" id="SSF54403">
    <property type="entry name" value="Cystatin/monellin"/>
    <property type="match status" value="1"/>
</dbReference>
<dbReference type="Proteomes" id="UP000682733">
    <property type="component" value="Unassembled WGS sequence"/>
</dbReference>
<sequence>RHEAQQLRVGGVIELRDLDESDIKLFEDYRDIIERKIREQHETLPSNFKIMPIKVQTQVVAGTNYYFRVILPNEQYGNVRIFVPLRGAPNNNSLTSADQREKNVTIEPGTTKKLEQDFRAD</sequence>
<feature type="non-terminal residue" evidence="3">
    <location>
        <position position="1"/>
    </location>
</feature>
<dbReference type="Proteomes" id="UP000677228">
    <property type="component" value="Unassembled WGS sequence"/>
</dbReference>
<evidence type="ECO:0000313" key="6">
    <source>
        <dbReference type="Proteomes" id="UP000663829"/>
    </source>
</evidence>
<accession>A0A815ZQI5</accession>
<gene>
    <name evidence="3" type="ORF">GPM918_LOCUS41541</name>
    <name evidence="2" type="ORF">OVA965_LOCUS32105</name>
    <name evidence="5" type="ORF">SRO942_LOCUS42612</name>
    <name evidence="4" type="ORF">TMI583_LOCUS32961</name>
</gene>
<dbReference type="EMBL" id="CAJOBC010099076">
    <property type="protein sequence ID" value="CAF4458384.1"/>
    <property type="molecule type" value="Genomic_DNA"/>
</dbReference>
<dbReference type="EMBL" id="CAJNOQ010032987">
    <property type="protein sequence ID" value="CAF1587780.1"/>
    <property type="molecule type" value="Genomic_DNA"/>
</dbReference>
<evidence type="ECO:0000256" key="1">
    <source>
        <dbReference type="SAM" id="MobiDB-lite"/>
    </source>
</evidence>
<comment type="caution">
    <text evidence="3">The sequence shown here is derived from an EMBL/GenBank/DDBJ whole genome shotgun (WGS) entry which is preliminary data.</text>
</comment>
<proteinExistence type="predicted"/>
<evidence type="ECO:0000313" key="4">
    <source>
        <dbReference type="EMBL" id="CAF4189455.1"/>
    </source>
</evidence>
<feature type="compositionally biased region" description="Basic and acidic residues" evidence="1">
    <location>
        <begin position="98"/>
        <end position="121"/>
    </location>
</feature>
<reference evidence="3" key="1">
    <citation type="submission" date="2021-02" db="EMBL/GenBank/DDBJ databases">
        <authorList>
            <person name="Nowell W R."/>
        </authorList>
    </citation>
    <scope>NUCLEOTIDE SEQUENCE</scope>
</reference>
<dbReference type="Gene3D" id="3.10.450.10">
    <property type="match status" value="1"/>
</dbReference>
<dbReference type="EMBL" id="CAJNOK010024747">
    <property type="protein sequence ID" value="CAF1380981.1"/>
    <property type="molecule type" value="Genomic_DNA"/>
</dbReference>
<feature type="region of interest" description="Disordered" evidence="1">
    <location>
        <begin position="90"/>
        <end position="121"/>
    </location>
</feature>
<dbReference type="AlphaFoldDB" id="A0A815ZQI5"/>
<evidence type="ECO:0000313" key="5">
    <source>
        <dbReference type="EMBL" id="CAF4458384.1"/>
    </source>
</evidence>
<keyword evidence="6" id="KW-1185">Reference proteome</keyword>
<dbReference type="EMBL" id="CAJOBA010046439">
    <property type="protein sequence ID" value="CAF4189455.1"/>
    <property type="molecule type" value="Genomic_DNA"/>
</dbReference>
<dbReference type="InterPro" id="IPR046350">
    <property type="entry name" value="Cystatin_sf"/>
</dbReference>